<proteinExistence type="predicted"/>
<name>A0ABM9SUQ8_YERAL</name>
<organism evidence="1 2">
    <name type="scientific">Yersinia aldovae</name>
    <dbReference type="NCBI Taxonomy" id="29483"/>
    <lineage>
        <taxon>Bacteria</taxon>
        <taxon>Pseudomonadati</taxon>
        <taxon>Pseudomonadota</taxon>
        <taxon>Gammaproteobacteria</taxon>
        <taxon>Enterobacterales</taxon>
        <taxon>Yersiniaceae</taxon>
        <taxon>Yersinia</taxon>
    </lineage>
</organism>
<comment type="caution">
    <text evidence="1">The sequence shown here is derived from an EMBL/GenBank/DDBJ whole genome shotgun (WGS) entry which is preliminary data.</text>
</comment>
<dbReference type="Proteomes" id="UP000038647">
    <property type="component" value="Unassembled WGS sequence"/>
</dbReference>
<reference evidence="1 2" key="1">
    <citation type="submission" date="2015-03" db="EMBL/GenBank/DDBJ databases">
        <authorList>
            <consortium name="Pathogen Informatics"/>
            <person name="Murphy D."/>
        </authorList>
    </citation>
    <scope>NUCLEOTIDE SEQUENCE [LARGE SCALE GENOMIC DNA]</scope>
    <source>
        <strain evidence="1 2">IP08791</strain>
    </source>
</reference>
<evidence type="ECO:0000313" key="2">
    <source>
        <dbReference type="Proteomes" id="UP000038647"/>
    </source>
</evidence>
<keyword evidence="2" id="KW-1185">Reference proteome</keyword>
<dbReference type="RefSeq" id="WP_049604054.1">
    <property type="nucleotide sequence ID" value="NZ_CQEH01000011.1"/>
</dbReference>
<protein>
    <recommendedName>
        <fullName evidence="3">RiboL-PSP-HEPN domain-containing protein</fullName>
    </recommendedName>
</protein>
<gene>
    <name evidence="1" type="ORF">ERS137966_02654</name>
</gene>
<evidence type="ECO:0000313" key="1">
    <source>
        <dbReference type="EMBL" id="CNL23709.1"/>
    </source>
</evidence>
<evidence type="ECO:0008006" key="3">
    <source>
        <dbReference type="Google" id="ProtNLM"/>
    </source>
</evidence>
<sequence length="180" mass="20848">MKVKRIIFEQYLSHDIDEFQQENVDDYLYSAMPLIGLVIMRFNGLEKLLDSIICQRINDRSDQLGLLVINKLSYSSKIDLFKRLSDDLLRCCGKSIDEYAGLINDLKECGRLRNIVAHADWDSTDHEGYTFLSVKINQDGILQEYVQFSIESLNKIVELIIKTGFKLDEISEKLNDALYK</sequence>
<accession>A0ABM9SUQ8</accession>
<dbReference type="EMBL" id="CQEH01000011">
    <property type="protein sequence ID" value="CNL23709.1"/>
    <property type="molecule type" value="Genomic_DNA"/>
</dbReference>